<evidence type="ECO:0000313" key="4">
    <source>
        <dbReference type="EMBL" id="KAK9731268.1"/>
    </source>
</evidence>
<dbReference type="Proteomes" id="UP001458880">
    <property type="component" value="Unassembled WGS sequence"/>
</dbReference>
<evidence type="ECO:0000256" key="1">
    <source>
        <dbReference type="SAM" id="MobiDB-lite"/>
    </source>
</evidence>
<feature type="domain" description="Cep192-like" evidence="3">
    <location>
        <begin position="587"/>
        <end position="750"/>
    </location>
</feature>
<evidence type="ECO:0000313" key="5">
    <source>
        <dbReference type="Proteomes" id="UP001458880"/>
    </source>
</evidence>
<reference evidence="4 5" key="1">
    <citation type="journal article" date="2024" name="BMC Genomics">
        <title>De novo assembly and annotation of Popillia japonica's genome with initial clues to its potential as an invasive pest.</title>
        <authorList>
            <person name="Cucini C."/>
            <person name="Boschi S."/>
            <person name="Funari R."/>
            <person name="Cardaioli E."/>
            <person name="Iannotti N."/>
            <person name="Marturano G."/>
            <person name="Paoli F."/>
            <person name="Bruttini M."/>
            <person name="Carapelli A."/>
            <person name="Frati F."/>
            <person name="Nardi F."/>
        </authorList>
    </citation>
    <scope>NUCLEOTIDE SEQUENCE [LARGE SCALE GENOMIC DNA]</scope>
    <source>
        <strain evidence="4">DMR45628</strain>
    </source>
</reference>
<comment type="caution">
    <text evidence="4">The sequence shown here is derived from an EMBL/GenBank/DDBJ whole genome shotgun (WGS) entry which is preliminary data.</text>
</comment>
<dbReference type="InterPro" id="IPR054091">
    <property type="entry name" value="Cep192-like_D5"/>
</dbReference>
<gene>
    <name evidence="4" type="ORF">QE152_g13782</name>
</gene>
<dbReference type="Pfam" id="PF22073">
    <property type="entry name" value="Cep192_D4"/>
    <property type="match status" value="1"/>
</dbReference>
<feature type="compositionally biased region" description="Basic and acidic residues" evidence="1">
    <location>
        <begin position="438"/>
        <end position="448"/>
    </location>
</feature>
<keyword evidence="5" id="KW-1185">Reference proteome</keyword>
<proteinExistence type="predicted"/>
<dbReference type="Pfam" id="PF22074">
    <property type="entry name" value="Cep192_D5"/>
    <property type="match status" value="1"/>
</dbReference>
<dbReference type="EMBL" id="JASPKY010000135">
    <property type="protein sequence ID" value="KAK9731268.1"/>
    <property type="molecule type" value="Genomic_DNA"/>
</dbReference>
<dbReference type="AlphaFoldDB" id="A0AAW1L9Z3"/>
<organism evidence="4 5">
    <name type="scientific">Popillia japonica</name>
    <name type="common">Japanese beetle</name>
    <dbReference type="NCBI Taxonomy" id="7064"/>
    <lineage>
        <taxon>Eukaryota</taxon>
        <taxon>Metazoa</taxon>
        <taxon>Ecdysozoa</taxon>
        <taxon>Arthropoda</taxon>
        <taxon>Hexapoda</taxon>
        <taxon>Insecta</taxon>
        <taxon>Pterygota</taxon>
        <taxon>Neoptera</taxon>
        <taxon>Endopterygota</taxon>
        <taxon>Coleoptera</taxon>
        <taxon>Polyphaga</taxon>
        <taxon>Scarabaeiformia</taxon>
        <taxon>Scarabaeidae</taxon>
        <taxon>Rutelinae</taxon>
        <taxon>Popillia</taxon>
    </lineage>
</organism>
<evidence type="ECO:0000259" key="3">
    <source>
        <dbReference type="Pfam" id="PF22074"/>
    </source>
</evidence>
<protein>
    <submittedName>
        <fullName evidence="4">Uncharacterized protein</fullName>
    </submittedName>
</protein>
<sequence length="895" mass="100831">MEHLVDETILSTPKPCASSTIERKQFLRKIDKKYGTKAKYHSLCEDNETFSGDDSITTQLQIQRKLAHNALEKSRIGLPAKFLVPSDIAPCTIKKTCNSSTVNESDLLKSQASAIRGSITIKKTCNSSTVNESDLLKSQASAIRGSITCDDFAPADISTPKHSNGSQASEQPYRSLSDVIDEASKRIRNSDINLQDVCSELSGLSMGRSCISKVDSRMFVPAELMEEKLLEDEMSWRQKRDLPRSLKNISDLSVSVIKGVKKDTEHSSVMSATQIYKILSECGPEDPQQILNRLTRKTKEITMNESLMSEKESVMSERDVDEYILANKSGKNENTRSNIDKNVNLPCIMTTSPTFVWDNVQKQPSTYNKFCQNLEPEQKSQTGLVNSLNVSPNLPSTICKSSSHIATSNMNSADAQYSDVFNRNTLHVPNSEVNSPIENKENISDNDRSLTSVRSGSSLDIPEGKFPIKSNRLELIWGCLKIGRTSVQQFQIKNQLNQRIRMQATITGSTFRIVKDSEMLTVTTFVLRPFEIKSFTIVFCPTKIGAAVEKINFYPVIGGETQHFKRQVLTLFGYGGHISCDIGNIMKDSGGKLWLSLGKIDYQTYGEQKFVIKNTGNLLAFAYMDVVSKGAVTYSDINIDPKQFIINPQEEAIVTVRYRPSKQELKHLQKVDIVEVGHIKLITGAEATRGRLRRLYSKLQHKNTPVDPLVKNLCGIFSGETLPADLRYFKESVSAVKELLSHLSVKEITVTIEQDLENTLVNPMIDMNETQDLENTLVNPMIDMNETTMYHTLQQDDEDLVEYGNVTAIKRDHQRLFTITMYHTLQQDDEDLVEYGNVTAIKRDHQRLFTIEPTSILFTLPMKQEDTILTITHCYFIRLRYVHSTSCNPNDDDYA</sequence>
<accession>A0AAW1L9Z3</accession>
<feature type="region of interest" description="Disordered" evidence="1">
    <location>
        <begin position="429"/>
        <end position="456"/>
    </location>
</feature>
<name>A0AAW1L9Z3_POPJA</name>
<feature type="domain" description="Cep192/Spd-2-like" evidence="2">
    <location>
        <begin position="466"/>
        <end position="576"/>
    </location>
</feature>
<dbReference type="InterPro" id="IPR054090">
    <property type="entry name" value="Cep192_Spd-2-like_dom"/>
</dbReference>
<evidence type="ECO:0000259" key="2">
    <source>
        <dbReference type="Pfam" id="PF22073"/>
    </source>
</evidence>